<comment type="similarity">
    <text evidence="1">Belongs to the LacAB/RpiB family.</text>
</comment>
<evidence type="ECO:0000256" key="2">
    <source>
        <dbReference type="ARBA" id="ARBA00023235"/>
    </source>
</evidence>
<dbReference type="NCBIfam" id="TIGR01120">
    <property type="entry name" value="rpiB"/>
    <property type="match status" value="1"/>
</dbReference>
<dbReference type="PANTHER" id="PTHR30345">
    <property type="entry name" value="RIBOSE-5-PHOSPHATE ISOMERASE B"/>
    <property type="match status" value="1"/>
</dbReference>
<comment type="caution">
    <text evidence="5">The sequence shown here is derived from an EMBL/GenBank/DDBJ whole genome shotgun (WGS) entry which is preliminary data.</text>
</comment>
<gene>
    <name evidence="5" type="primary">rpiB</name>
    <name evidence="5" type="ORF">ENX03_03125</name>
</gene>
<name>A0A7C3QVH6_9BACT</name>
<dbReference type="NCBIfam" id="TIGR00689">
    <property type="entry name" value="rpiB_lacA_lacB"/>
    <property type="match status" value="1"/>
</dbReference>
<feature type="binding site" evidence="4">
    <location>
        <position position="105"/>
    </location>
    <ligand>
        <name>D-ribulose 5-phosphate</name>
        <dbReference type="ChEBI" id="CHEBI:58121"/>
    </ligand>
</feature>
<dbReference type="GO" id="GO:0019316">
    <property type="term" value="P:D-allose catabolic process"/>
    <property type="evidence" value="ECO:0007669"/>
    <property type="project" value="TreeGrafter"/>
</dbReference>
<dbReference type="GO" id="GO:0009052">
    <property type="term" value="P:pentose-phosphate shunt, non-oxidative branch"/>
    <property type="evidence" value="ECO:0007669"/>
    <property type="project" value="TreeGrafter"/>
</dbReference>
<dbReference type="EMBL" id="DTMM01000067">
    <property type="protein sequence ID" value="HFT92936.1"/>
    <property type="molecule type" value="Genomic_DNA"/>
</dbReference>
<dbReference type="EC" id="5.3.1.6" evidence="5"/>
<dbReference type="Pfam" id="PF02502">
    <property type="entry name" value="LacAB_rpiB"/>
    <property type="match status" value="1"/>
</dbReference>
<reference evidence="5" key="1">
    <citation type="journal article" date="2020" name="mSystems">
        <title>Genome- and Community-Level Interaction Insights into Carbon Utilization and Element Cycling Functions of Hydrothermarchaeota in Hydrothermal Sediment.</title>
        <authorList>
            <person name="Zhou Z."/>
            <person name="Liu Y."/>
            <person name="Xu W."/>
            <person name="Pan J."/>
            <person name="Luo Z.H."/>
            <person name="Li M."/>
        </authorList>
    </citation>
    <scope>NUCLEOTIDE SEQUENCE [LARGE SCALE GENOMIC DNA]</scope>
    <source>
        <strain evidence="5">SpSt-902</strain>
    </source>
</reference>
<organism evidence="5">
    <name type="scientific">Leptospirillum ferriphilum</name>
    <dbReference type="NCBI Taxonomy" id="178606"/>
    <lineage>
        <taxon>Bacteria</taxon>
        <taxon>Pseudomonadati</taxon>
        <taxon>Nitrospirota</taxon>
        <taxon>Nitrospiria</taxon>
        <taxon>Nitrospirales</taxon>
        <taxon>Nitrospiraceae</taxon>
        <taxon>Leptospirillum</taxon>
    </lineage>
</organism>
<evidence type="ECO:0000256" key="4">
    <source>
        <dbReference type="PIRSR" id="PIRSR005384-2"/>
    </source>
</evidence>
<feature type="binding site" evidence="4">
    <location>
        <begin position="14"/>
        <end position="15"/>
    </location>
    <ligand>
        <name>D-ribulose 5-phosphate</name>
        <dbReference type="ChEBI" id="CHEBI:58121"/>
    </ligand>
</feature>
<feature type="binding site" evidence="4">
    <location>
        <position position="115"/>
    </location>
    <ligand>
        <name>D-ribulose 5-phosphate</name>
        <dbReference type="ChEBI" id="CHEBI:58121"/>
    </ligand>
</feature>
<dbReference type="InterPro" id="IPR036569">
    <property type="entry name" value="RpiB_LacA_LacB_sf"/>
</dbReference>
<dbReference type="InterPro" id="IPR004785">
    <property type="entry name" value="RpiB"/>
</dbReference>
<dbReference type="GO" id="GO:0004751">
    <property type="term" value="F:ribose-5-phosphate isomerase activity"/>
    <property type="evidence" value="ECO:0007669"/>
    <property type="project" value="UniProtKB-EC"/>
</dbReference>
<proteinExistence type="inferred from homology"/>
<accession>A0A7C3QVH6</accession>
<dbReference type="NCBIfam" id="NF004051">
    <property type="entry name" value="PRK05571.1"/>
    <property type="match status" value="1"/>
</dbReference>
<evidence type="ECO:0000256" key="3">
    <source>
        <dbReference type="PIRSR" id="PIRSR005384-1"/>
    </source>
</evidence>
<evidence type="ECO:0000313" key="5">
    <source>
        <dbReference type="EMBL" id="HFT92936.1"/>
    </source>
</evidence>
<protein>
    <submittedName>
        <fullName evidence="5">Ribose 5-phosphate isomerase B</fullName>
        <ecNumber evidence="5">5.3.1.6</ecNumber>
    </submittedName>
</protein>
<dbReference type="PIRSF" id="PIRSF005384">
    <property type="entry name" value="RpiB_LacA_B"/>
    <property type="match status" value="1"/>
</dbReference>
<dbReference type="PANTHER" id="PTHR30345:SF0">
    <property type="entry name" value="DNA DAMAGE-REPAIR_TOLERATION PROTEIN DRT102"/>
    <property type="match status" value="1"/>
</dbReference>
<sequence>MTASSPARIIIGSDHAGFPLKEALIKRLSQAGETVQDVGTFSEESVDYPDFAEKVSLAVLSGGGSVGIAICGTGIGVSIAANKVRGIRAALVYNEETAGLARRHNNANVICFGGREITPDQAFDWTRTYLSSAFEGGRHQRRIDKISAIEASPGISGQS</sequence>
<feature type="active site" description="Proton acceptor" evidence="3">
    <location>
        <position position="71"/>
    </location>
</feature>
<dbReference type="InterPro" id="IPR003500">
    <property type="entry name" value="RpiB_LacA_LacB"/>
</dbReference>
<keyword evidence="2 5" id="KW-0413">Isomerase</keyword>
<feature type="binding site" evidence="4">
    <location>
        <begin position="72"/>
        <end position="76"/>
    </location>
    <ligand>
        <name>D-ribulose 5-phosphate</name>
        <dbReference type="ChEBI" id="CHEBI:58121"/>
    </ligand>
</feature>
<dbReference type="SUPFAM" id="SSF89623">
    <property type="entry name" value="Ribose/Galactose isomerase RpiB/AlsB"/>
    <property type="match status" value="1"/>
</dbReference>
<dbReference type="Gene3D" id="3.40.1400.10">
    <property type="entry name" value="Sugar-phosphate isomerase, RpiB/LacA/LacB"/>
    <property type="match status" value="1"/>
</dbReference>
<evidence type="ECO:0000256" key="1">
    <source>
        <dbReference type="ARBA" id="ARBA00008754"/>
    </source>
</evidence>
<feature type="binding site" evidence="4">
    <location>
        <position position="142"/>
    </location>
    <ligand>
        <name>D-ribulose 5-phosphate</name>
        <dbReference type="ChEBI" id="CHEBI:58121"/>
    </ligand>
</feature>
<feature type="binding site" evidence="4">
    <location>
        <position position="138"/>
    </location>
    <ligand>
        <name>D-ribulose 5-phosphate</name>
        <dbReference type="ChEBI" id="CHEBI:58121"/>
    </ligand>
</feature>
<dbReference type="AlphaFoldDB" id="A0A7C3QVH6"/>
<feature type="active site" description="Proton donor" evidence="3">
    <location>
        <position position="104"/>
    </location>
</feature>